<evidence type="ECO:0000313" key="2">
    <source>
        <dbReference type="EMBL" id="KRR02561.1"/>
    </source>
</evidence>
<evidence type="ECO:0000256" key="1">
    <source>
        <dbReference type="SAM" id="SignalP"/>
    </source>
</evidence>
<keyword evidence="3" id="KW-1185">Reference proteome</keyword>
<reference evidence="2 3" key="1">
    <citation type="submission" date="2014-03" db="EMBL/GenBank/DDBJ databases">
        <title>Bradyrhizobium valentinum sp. nov., isolated from effective nodules of Lupinus mariae-josephae, a lupine endemic of basic-lime soils in Eastern Spain.</title>
        <authorList>
            <person name="Duran D."/>
            <person name="Rey L."/>
            <person name="Navarro A."/>
            <person name="Busquets A."/>
            <person name="Imperial J."/>
            <person name="Ruiz-Argueso T."/>
        </authorList>
    </citation>
    <scope>NUCLEOTIDE SEQUENCE [LARGE SCALE GENOMIC DNA]</scope>
    <source>
        <strain evidence="2 3">LmjM3</strain>
    </source>
</reference>
<feature type="signal peptide" evidence="1">
    <location>
        <begin position="1"/>
        <end position="24"/>
    </location>
</feature>
<comment type="caution">
    <text evidence="2">The sequence shown here is derived from an EMBL/GenBank/DDBJ whole genome shotgun (WGS) entry which is preliminary data.</text>
</comment>
<feature type="chain" id="PRO_5009796951" evidence="1">
    <location>
        <begin position="25"/>
        <end position="159"/>
    </location>
</feature>
<sequence>MSKLWLALCAIVVWQIGSWTFAPASPPKTPQGDGRAFGPNEKYLVEGREKQRQSAITAFDMPWGSRCSGNDRKQFISGIDHYYYHRQRQTESYPESYGKAGADYIATQWSKTDDQRIERLTQEAYSKGYLKPSDFSGVAAKIVAAVVKNERVTGNGCKG</sequence>
<name>A0A0R3L3V6_9BRAD</name>
<dbReference type="AlphaFoldDB" id="A0A0R3L3V6"/>
<organism evidence="2 3">
    <name type="scientific">Bradyrhizobium valentinum</name>
    <dbReference type="NCBI Taxonomy" id="1518501"/>
    <lineage>
        <taxon>Bacteria</taxon>
        <taxon>Pseudomonadati</taxon>
        <taxon>Pseudomonadota</taxon>
        <taxon>Alphaproteobacteria</taxon>
        <taxon>Hyphomicrobiales</taxon>
        <taxon>Nitrobacteraceae</taxon>
        <taxon>Bradyrhizobium</taxon>
    </lineage>
</organism>
<protein>
    <submittedName>
        <fullName evidence="2">Uncharacterized protein</fullName>
    </submittedName>
</protein>
<dbReference type="Proteomes" id="UP000051913">
    <property type="component" value="Unassembled WGS sequence"/>
</dbReference>
<keyword evidence="1" id="KW-0732">Signal</keyword>
<evidence type="ECO:0000313" key="3">
    <source>
        <dbReference type="Proteomes" id="UP000051913"/>
    </source>
</evidence>
<accession>A0A0R3L3V6</accession>
<dbReference type="OrthoDB" id="8239785at2"/>
<proteinExistence type="predicted"/>
<dbReference type="EMBL" id="LLXX01000149">
    <property type="protein sequence ID" value="KRR02561.1"/>
    <property type="molecule type" value="Genomic_DNA"/>
</dbReference>
<dbReference type="RefSeq" id="WP_057853122.1">
    <property type="nucleotide sequence ID" value="NZ_LLXX01000149.1"/>
</dbReference>
<gene>
    <name evidence="2" type="ORF">CP49_35685</name>
</gene>